<keyword evidence="3" id="KW-1185">Reference proteome</keyword>
<feature type="transmembrane region" description="Helical" evidence="1">
    <location>
        <begin position="82"/>
        <end position="100"/>
    </location>
</feature>
<keyword evidence="1" id="KW-0812">Transmembrane</keyword>
<accession>A0ABU3Q2J7</accession>
<keyword evidence="1" id="KW-0472">Membrane</keyword>
<dbReference type="Proteomes" id="UP001259572">
    <property type="component" value="Unassembled WGS sequence"/>
</dbReference>
<evidence type="ECO:0000256" key="1">
    <source>
        <dbReference type="SAM" id="Phobius"/>
    </source>
</evidence>
<comment type="caution">
    <text evidence="2">The sequence shown here is derived from an EMBL/GenBank/DDBJ whole genome shotgun (WGS) entry which is preliminary data.</text>
</comment>
<proteinExistence type="predicted"/>
<organism evidence="2 3">
    <name type="scientific">Sphingosinicella rhizophila</name>
    <dbReference type="NCBI Taxonomy" id="3050082"/>
    <lineage>
        <taxon>Bacteria</taxon>
        <taxon>Pseudomonadati</taxon>
        <taxon>Pseudomonadota</taxon>
        <taxon>Alphaproteobacteria</taxon>
        <taxon>Sphingomonadales</taxon>
        <taxon>Sphingosinicellaceae</taxon>
        <taxon>Sphingosinicella</taxon>
    </lineage>
</organism>
<evidence type="ECO:0000313" key="2">
    <source>
        <dbReference type="EMBL" id="MDT9597626.1"/>
    </source>
</evidence>
<dbReference type="RefSeq" id="WP_315722996.1">
    <property type="nucleotide sequence ID" value="NZ_JAVUPU010000001.1"/>
</dbReference>
<dbReference type="Pfam" id="PF07332">
    <property type="entry name" value="Phage_holin_3_6"/>
    <property type="match status" value="1"/>
</dbReference>
<sequence>MGRQPAEGNEPSFTDLIGELIGDGKKLIHTEARLYQEIAKHRVEKASGGAMMLLSGALLINAAVIVLLGGAALALALYVGPLLAALIVSVVTTLAGLLLVRFGLKKMKALAGDAEEKAALDAGKGLA</sequence>
<feature type="transmembrane region" description="Helical" evidence="1">
    <location>
        <begin position="50"/>
        <end position="76"/>
    </location>
</feature>
<reference evidence="2 3" key="1">
    <citation type="submission" date="2023-05" db="EMBL/GenBank/DDBJ databases">
        <authorList>
            <person name="Guo Y."/>
        </authorList>
    </citation>
    <scope>NUCLEOTIDE SEQUENCE [LARGE SCALE GENOMIC DNA]</scope>
    <source>
        <strain evidence="2 3">GR2756</strain>
    </source>
</reference>
<gene>
    <name evidence="2" type="ORF">RQX22_01510</name>
</gene>
<keyword evidence="1" id="KW-1133">Transmembrane helix</keyword>
<protein>
    <submittedName>
        <fullName evidence="2">Phage holin family protein</fullName>
    </submittedName>
</protein>
<dbReference type="EMBL" id="JAVUPU010000001">
    <property type="protein sequence ID" value="MDT9597626.1"/>
    <property type="molecule type" value="Genomic_DNA"/>
</dbReference>
<name>A0ABU3Q2J7_9SPHN</name>
<dbReference type="InterPro" id="IPR009937">
    <property type="entry name" value="Phage_holin_3_6"/>
</dbReference>
<evidence type="ECO:0000313" key="3">
    <source>
        <dbReference type="Proteomes" id="UP001259572"/>
    </source>
</evidence>